<evidence type="ECO:0000259" key="1">
    <source>
        <dbReference type="Pfam" id="PF00814"/>
    </source>
</evidence>
<dbReference type="RefSeq" id="WP_160203157.1">
    <property type="nucleotide sequence ID" value="NZ_QXWK01000040.1"/>
</dbReference>
<accession>A0A845QKX4</accession>
<proteinExistence type="predicted"/>
<dbReference type="InterPro" id="IPR022496">
    <property type="entry name" value="T6A_TsaB"/>
</dbReference>
<dbReference type="InterPro" id="IPR043129">
    <property type="entry name" value="ATPase_NBD"/>
</dbReference>
<dbReference type="Gene3D" id="3.30.420.40">
    <property type="match status" value="2"/>
</dbReference>
<keyword evidence="2" id="KW-0808">Transferase</keyword>
<evidence type="ECO:0000313" key="3">
    <source>
        <dbReference type="Proteomes" id="UP000446866"/>
    </source>
</evidence>
<keyword evidence="3" id="KW-1185">Reference proteome</keyword>
<dbReference type="NCBIfam" id="TIGR03725">
    <property type="entry name" value="T6A_YeaZ"/>
    <property type="match status" value="1"/>
</dbReference>
<dbReference type="GO" id="GO:0005829">
    <property type="term" value="C:cytosol"/>
    <property type="evidence" value="ECO:0007669"/>
    <property type="project" value="TreeGrafter"/>
</dbReference>
<dbReference type="InterPro" id="IPR000905">
    <property type="entry name" value="Gcp-like_dom"/>
</dbReference>
<dbReference type="PANTHER" id="PTHR11735:SF11">
    <property type="entry name" value="TRNA THREONYLCARBAMOYLADENOSINE BIOSYNTHESIS PROTEIN TSAB"/>
    <property type="match status" value="1"/>
</dbReference>
<dbReference type="Proteomes" id="UP000446866">
    <property type="component" value="Unassembled WGS sequence"/>
</dbReference>
<dbReference type="PANTHER" id="PTHR11735">
    <property type="entry name" value="TRNA N6-ADENOSINE THREONYLCARBAMOYLTRANSFERASE"/>
    <property type="match status" value="1"/>
</dbReference>
<feature type="domain" description="Gcp-like" evidence="1">
    <location>
        <begin position="34"/>
        <end position="243"/>
    </location>
</feature>
<protein>
    <submittedName>
        <fullName evidence="2">tRNA (Adenosine(37)-N6)-threonylcarbamoyltransferase complex dimerization subunit type 1 TsaB</fullName>
    </submittedName>
</protein>
<dbReference type="SUPFAM" id="SSF53067">
    <property type="entry name" value="Actin-like ATPase domain"/>
    <property type="match status" value="2"/>
</dbReference>
<dbReference type="CDD" id="cd24032">
    <property type="entry name" value="ASKHA_NBD_TsaB"/>
    <property type="match status" value="1"/>
</dbReference>
<evidence type="ECO:0000313" key="2">
    <source>
        <dbReference type="EMBL" id="NBH62872.1"/>
    </source>
</evidence>
<dbReference type="EMBL" id="QXWK01000040">
    <property type="protein sequence ID" value="NBH62872.1"/>
    <property type="molecule type" value="Genomic_DNA"/>
</dbReference>
<dbReference type="AlphaFoldDB" id="A0A845QKX4"/>
<reference evidence="2 3" key="1">
    <citation type="submission" date="2018-08" db="EMBL/GenBank/DDBJ databases">
        <title>Murine metabolic-syndrome-specific gut microbial biobank.</title>
        <authorList>
            <person name="Liu C."/>
        </authorList>
    </citation>
    <scope>NUCLEOTIDE SEQUENCE [LARGE SCALE GENOMIC DNA]</scope>
    <source>
        <strain evidence="2 3">28</strain>
    </source>
</reference>
<name>A0A845QKX4_9FIRM</name>
<sequence>MYILAIETTGPKGSAALIDERGEVFCKISAEEMNHLKDLMPMAQALLDEKGAAKSELAAVAASVGPGSFTGIRIGVASARAISQALSIPAVSVPTLDSFKTKCDGSAAVMVLFNARRGQVYGGIYDENGADILESGPYMLTDCFEALDRYLEAQRSELPCGMPQAMSIKVYGDGIDAYEKELAAFAADMAKKYGAVQVAFADKEERYQLASMTALCALEKFKAGEILPFAQLLPEYMRATEAEQKLKDGTLEKERAAKMARFKAR</sequence>
<comment type="caution">
    <text evidence="2">The sequence shown here is derived from an EMBL/GenBank/DDBJ whole genome shotgun (WGS) entry which is preliminary data.</text>
</comment>
<gene>
    <name evidence="2" type="primary">tsaB</name>
    <name evidence="2" type="ORF">D0435_14600</name>
</gene>
<dbReference type="GO" id="GO:0002949">
    <property type="term" value="P:tRNA threonylcarbamoyladenosine modification"/>
    <property type="evidence" value="ECO:0007669"/>
    <property type="project" value="InterPro"/>
</dbReference>
<dbReference type="GO" id="GO:0016740">
    <property type="term" value="F:transferase activity"/>
    <property type="evidence" value="ECO:0007669"/>
    <property type="project" value="UniProtKB-KW"/>
</dbReference>
<dbReference type="Pfam" id="PF00814">
    <property type="entry name" value="TsaD"/>
    <property type="match status" value="1"/>
</dbReference>
<organism evidence="2 3">
    <name type="scientific">Anaerotruncus colihominis</name>
    <dbReference type="NCBI Taxonomy" id="169435"/>
    <lineage>
        <taxon>Bacteria</taxon>
        <taxon>Bacillati</taxon>
        <taxon>Bacillota</taxon>
        <taxon>Clostridia</taxon>
        <taxon>Eubacteriales</taxon>
        <taxon>Oscillospiraceae</taxon>
        <taxon>Anaerotruncus</taxon>
    </lineage>
</organism>